<feature type="region of interest" description="Disordered" evidence="1">
    <location>
        <begin position="1"/>
        <end position="22"/>
    </location>
</feature>
<proteinExistence type="predicted"/>
<evidence type="ECO:0000256" key="1">
    <source>
        <dbReference type="SAM" id="MobiDB-lite"/>
    </source>
</evidence>
<dbReference type="EMBL" id="JANIID010000005">
    <property type="protein sequence ID" value="MCQ8769696.1"/>
    <property type="molecule type" value="Genomic_DNA"/>
</dbReference>
<keyword evidence="3" id="KW-0255">Endonuclease</keyword>
<dbReference type="GO" id="GO:0003676">
    <property type="term" value="F:nucleic acid binding"/>
    <property type="evidence" value="ECO:0007669"/>
    <property type="project" value="InterPro"/>
</dbReference>
<dbReference type="GO" id="GO:0004519">
    <property type="term" value="F:endonuclease activity"/>
    <property type="evidence" value="ECO:0007669"/>
    <property type="project" value="UniProtKB-KW"/>
</dbReference>
<evidence type="ECO:0000259" key="2">
    <source>
        <dbReference type="Pfam" id="PF08722"/>
    </source>
</evidence>
<organism evidence="3 4">
    <name type="scientific">Streptomyces telluris</name>
    <dbReference type="NCBI Taxonomy" id="2720021"/>
    <lineage>
        <taxon>Bacteria</taxon>
        <taxon>Bacillati</taxon>
        <taxon>Actinomycetota</taxon>
        <taxon>Actinomycetes</taxon>
        <taxon>Kitasatosporales</taxon>
        <taxon>Streptomycetaceae</taxon>
        <taxon>Streptomyces</taxon>
    </lineage>
</organism>
<accession>A0A9X2RMS9</accession>
<dbReference type="InterPro" id="IPR048000">
    <property type="entry name" value="TnsA-like"/>
</dbReference>
<sequence>MAAERPSKGRTKHTSPTASIRYMDGSTRDVPLAQLRLRDFSESEPWRRVRSIHGMKHYSGDYASATTGGQVVYESRLELARLLLADFDPSVCRIFAQPCRMVTRIDGRVRSHVPDFLLVMRSGTVRVVNVKPASRLQDPTVIQALAWPGELIERHGWEYEIWSGAAPTLLENVRFLAGYRHPGVLPDDEVERAWRKIVDGEEMAVAERRLAGNRKPEEARPALMALLWAGRLTTDLTSRPLSGESVLRRRG</sequence>
<dbReference type="InterPro" id="IPR011856">
    <property type="entry name" value="tRNA_endonuc-like_dom_sf"/>
</dbReference>
<dbReference type="Proteomes" id="UP001142374">
    <property type="component" value="Unassembled WGS sequence"/>
</dbReference>
<dbReference type="InterPro" id="IPR014833">
    <property type="entry name" value="TnsA_N"/>
</dbReference>
<dbReference type="Gene3D" id="3.40.1350.10">
    <property type="match status" value="1"/>
</dbReference>
<feature type="domain" description="TnsA endonuclease N-terminal" evidence="2">
    <location>
        <begin position="88"/>
        <end position="162"/>
    </location>
</feature>
<evidence type="ECO:0000313" key="4">
    <source>
        <dbReference type="Proteomes" id="UP001142374"/>
    </source>
</evidence>
<gene>
    <name evidence="3" type="ORF">NQU55_07860</name>
</gene>
<protein>
    <submittedName>
        <fullName evidence="3">TnsA-like heteromeric transposase endonuclease subunit</fullName>
    </submittedName>
</protein>
<dbReference type="NCBIfam" id="NF033179">
    <property type="entry name" value="TnsA_like_Actin"/>
    <property type="match status" value="1"/>
</dbReference>
<keyword evidence="4" id="KW-1185">Reference proteome</keyword>
<evidence type="ECO:0000313" key="3">
    <source>
        <dbReference type="EMBL" id="MCQ8769696.1"/>
    </source>
</evidence>
<name>A0A9X2RMS9_9ACTN</name>
<keyword evidence="3" id="KW-0378">Hydrolase</keyword>
<reference evidence="3" key="1">
    <citation type="submission" date="2022-06" db="EMBL/GenBank/DDBJ databases">
        <title>WGS of actinobacteria.</title>
        <authorList>
            <person name="Thawai C."/>
        </authorList>
    </citation>
    <scope>NUCLEOTIDE SEQUENCE</scope>
    <source>
        <strain evidence="3">AA8</strain>
    </source>
</reference>
<dbReference type="Pfam" id="PF08722">
    <property type="entry name" value="Tn7_TnsA-like_N"/>
    <property type="match status" value="1"/>
</dbReference>
<dbReference type="AlphaFoldDB" id="A0A9X2RMS9"/>
<comment type="caution">
    <text evidence="3">The sequence shown here is derived from an EMBL/GenBank/DDBJ whole genome shotgun (WGS) entry which is preliminary data.</text>
</comment>
<dbReference type="RefSeq" id="WP_168091044.1">
    <property type="nucleotide sequence ID" value="NZ_JANIID010000005.1"/>
</dbReference>
<keyword evidence="3" id="KW-0540">Nuclease</keyword>